<dbReference type="Gene3D" id="3.40.960.10">
    <property type="entry name" value="VSR Endonuclease"/>
    <property type="match status" value="1"/>
</dbReference>
<keyword evidence="2" id="KW-1185">Reference proteome</keyword>
<dbReference type="InterPro" id="IPR011335">
    <property type="entry name" value="Restrct_endonuc-II-like"/>
</dbReference>
<evidence type="ECO:0000313" key="2">
    <source>
        <dbReference type="Proteomes" id="UP000193090"/>
    </source>
</evidence>
<sequence>MEIRPFLGSEALARGQLTRHGLRTRFRAEFPDVYVPRDARLTLVQRTLAAWLWSRRRAVVAGRAAAALHGVGWLDAALPVEVFHHNPAAPPGLIVRRENLPAGEVQTVATCCGPLQLTTPARTAFDIGRHHPLFPAVATIDGLLRATGLAVDDICALAGGHAGVRGLRALGSALQVVDAGAQSPRESWLRLVLIRAGLPRPQTQIPVVSRNGRRMYLDMGWPVFKVAVEYDGDHHRTDRDQWAYDIRRAEELKYRGWSVVRVIAGHRAEDIVFRVCQELKDRGYKL</sequence>
<accession>A0A1X2EMX5</accession>
<gene>
    <name evidence="1" type="ORF">AWC30_05120</name>
</gene>
<dbReference type="EMBL" id="LQPZ01000013">
    <property type="protein sequence ID" value="ORX06952.1"/>
    <property type="molecule type" value="Genomic_DNA"/>
</dbReference>
<reference evidence="1 2" key="1">
    <citation type="submission" date="2016-01" db="EMBL/GenBank/DDBJ databases">
        <title>The new phylogeny of the genus Mycobacterium.</title>
        <authorList>
            <person name="Tarcisio F."/>
            <person name="Conor M."/>
            <person name="Antonella G."/>
            <person name="Elisabetta G."/>
            <person name="Giulia F.S."/>
            <person name="Sara T."/>
            <person name="Anna F."/>
            <person name="Clotilde B."/>
            <person name="Roberto B."/>
            <person name="Veronica D.S."/>
            <person name="Fabio R."/>
            <person name="Monica P."/>
            <person name="Olivier J."/>
            <person name="Enrico T."/>
            <person name="Nicola S."/>
        </authorList>
    </citation>
    <scope>NUCLEOTIDE SEQUENCE [LARGE SCALE GENOMIC DNA]</scope>
    <source>
        <strain evidence="1 2">DSM 44153</strain>
    </source>
</reference>
<dbReference type="OrthoDB" id="4390288at2"/>
<proteinExistence type="predicted"/>
<dbReference type="STRING" id="1798.AWC30_05120"/>
<comment type="caution">
    <text evidence="1">The sequence shown here is derived from an EMBL/GenBank/DDBJ whole genome shotgun (WGS) entry which is preliminary data.</text>
</comment>
<evidence type="ECO:0000313" key="1">
    <source>
        <dbReference type="EMBL" id="ORX06952.1"/>
    </source>
</evidence>
<dbReference type="RefSeq" id="WP_085109068.1">
    <property type="nucleotide sequence ID" value="NZ_JACKSN010000171.1"/>
</dbReference>
<dbReference type="SUPFAM" id="SSF52980">
    <property type="entry name" value="Restriction endonuclease-like"/>
    <property type="match status" value="1"/>
</dbReference>
<organism evidence="1 2">
    <name type="scientific">Mycolicibacillus trivialis</name>
    <dbReference type="NCBI Taxonomy" id="1798"/>
    <lineage>
        <taxon>Bacteria</taxon>
        <taxon>Bacillati</taxon>
        <taxon>Actinomycetota</taxon>
        <taxon>Actinomycetes</taxon>
        <taxon>Mycobacteriales</taxon>
        <taxon>Mycobacteriaceae</taxon>
        <taxon>Mycolicibacillus</taxon>
    </lineage>
</organism>
<dbReference type="AlphaFoldDB" id="A0A1X2EMX5"/>
<name>A0A1X2EMX5_9MYCO</name>
<protein>
    <recommendedName>
        <fullName evidence="3">DUF559 domain-containing protein</fullName>
    </recommendedName>
</protein>
<dbReference type="Proteomes" id="UP000193090">
    <property type="component" value="Unassembled WGS sequence"/>
</dbReference>
<evidence type="ECO:0008006" key="3">
    <source>
        <dbReference type="Google" id="ProtNLM"/>
    </source>
</evidence>